<dbReference type="InterPro" id="IPR029058">
    <property type="entry name" value="AB_hydrolase_fold"/>
</dbReference>
<proteinExistence type="predicted"/>
<keyword evidence="1" id="KW-0812">Transmembrane</keyword>
<reference evidence="3 4" key="1">
    <citation type="journal article" date="2015" name="Proc. Natl. Acad. Sci. U.S.A.">
        <title>The resurrection genome of Boea hygrometrica: A blueprint for survival of dehydration.</title>
        <authorList>
            <person name="Xiao L."/>
            <person name="Yang G."/>
            <person name="Zhang L."/>
            <person name="Yang X."/>
            <person name="Zhao S."/>
            <person name="Ji Z."/>
            <person name="Zhou Q."/>
            <person name="Hu M."/>
            <person name="Wang Y."/>
            <person name="Chen M."/>
            <person name="Xu Y."/>
            <person name="Jin H."/>
            <person name="Xiao X."/>
            <person name="Hu G."/>
            <person name="Bao F."/>
            <person name="Hu Y."/>
            <person name="Wan P."/>
            <person name="Li L."/>
            <person name="Deng X."/>
            <person name="Kuang T."/>
            <person name="Xiang C."/>
            <person name="Zhu J.K."/>
            <person name="Oliver M.J."/>
            <person name="He Y."/>
        </authorList>
    </citation>
    <scope>NUCLEOTIDE SEQUENCE [LARGE SCALE GENOMIC DNA]</scope>
    <source>
        <strain evidence="4">cv. XS01</strain>
    </source>
</reference>
<dbReference type="PANTHER" id="PTHR17630">
    <property type="entry name" value="DIENELACTONE HYDROLASE"/>
    <property type="match status" value="1"/>
</dbReference>
<dbReference type="SUPFAM" id="SSF53474">
    <property type="entry name" value="alpha/beta-Hydrolases"/>
    <property type="match status" value="1"/>
</dbReference>
<protein>
    <submittedName>
        <fullName evidence="3">1,4-beta-D-glucanase-like</fullName>
    </submittedName>
</protein>
<evidence type="ECO:0000256" key="1">
    <source>
        <dbReference type="SAM" id="Phobius"/>
    </source>
</evidence>
<organism evidence="3 4">
    <name type="scientific">Dorcoceras hygrometricum</name>
    <dbReference type="NCBI Taxonomy" id="472368"/>
    <lineage>
        <taxon>Eukaryota</taxon>
        <taxon>Viridiplantae</taxon>
        <taxon>Streptophyta</taxon>
        <taxon>Embryophyta</taxon>
        <taxon>Tracheophyta</taxon>
        <taxon>Spermatophyta</taxon>
        <taxon>Magnoliopsida</taxon>
        <taxon>eudicotyledons</taxon>
        <taxon>Gunneridae</taxon>
        <taxon>Pentapetalae</taxon>
        <taxon>asterids</taxon>
        <taxon>lamiids</taxon>
        <taxon>Lamiales</taxon>
        <taxon>Gesneriaceae</taxon>
        <taxon>Didymocarpoideae</taxon>
        <taxon>Trichosporeae</taxon>
        <taxon>Loxocarpinae</taxon>
        <taxon>Dorcoceras</taxon>
    </lineage>
</organism>
<name>A0A2Z7BDU2_9LAMI</name>
<dbReference type="GO" id="GO:0016787">
    <property type="term" value="F:hydrolase activity"/>
    <property type="evidence" value="ECO:0007669"/>
    <property type="project" value="InterPro"/>
</dbReference>
<feature type="domain" description="Dienelactone hydrolase" evidence="2">
    <location>
        <begin position="44"/>
        <end position="180"/>
    </location>
</feature>
<accession>A0A2Z7BDU2</accession>
<dbReference type="InterPro" id="IPR002925">
    <property type="entry name" value="Dienelactn_hydro"/>
</dbReference>
<keyword evidence="4" id="KW-1185">Reference proteome</keyword>
<dbReference type="EMBL" id="KV006883">
    <property type="protein sequence ID" value="KZV32400.1"/>
    <property type="molecule type" value="Genomic_DNA"/>
</dbReference>
<evidence type="ECO:0000259" key="2">
    <source>
        <dbReference type="Pfam" id="PF01738"/>
    </source>
</evidence>
<dbReference type="PANTHER" id="PTHR17630:SF44">
    <property type="entry name" value="PROTEIN AIM2"/>
    <property type="match status" value="1"/>
</dbReference>
<dbReference type="Proteomes" id="UP000250235">
    <property type="component" value="Unassembled WGS sequence"/>
</dbReference>
<feature type="transmembrane region" description="Helical" evidence="1">
    <location>
        <begin position="6"/>
        <end position="22"/>
    </location>
</feature>
<dbReference type="Pfam" id="PF01738">
    <property type="entry name" value="DLH"/>
    <property type="match status" value="1"/>
</dbReference>
<evidence type="ECO:0000313" key="4">
    <source>
        <dbReference type="Proteomes" id="UP000250235"/>
    </source>
</evidence>
<keyword evidence="1" id="KW-1133">Transmembrane helix</keyword>
<dbReference type="Gene3D" id="3.40.50.1820">
    <property type="entry name" value="alpha/beta hydrolase"/>
    <property type="match status" value="1"/>
</dbReference>
<dbReference type="AlphaFoldDB" id="A0A2Z7BDU2"/>
<keyword evidence="1" id="KW-0472">Membrane</keyword>
<dbReference type="OrthoDB" id="17560at2759"/>
<gene>
    <name evidence="3" type="ORF">F511_03683</name>
</gene>
<evidence type="ECO:0000313" key="3">
    <source>
        <dbReference type="EMBL" id="KZV32400.1"/>
    </source>
</evidence>
<sequence length="182" mass="20353">MGTSEKIVYTFIVIYLMLMIMSRTEKSAAERRFSSEELPQVQIKAFEDTKPVLEALRSHSTSAIGVAGFCYGGKVAVELAKCGLVQAGVLLHPSFVTEDDMKEVNVPLAILGAENDHVSCPPKLVKRFKEILTARKIPNFTKIFPGVAHGWTLRYNLTDTKAVKAAEKAHLDMLHWFIKYVR</sequence>